<organism evidence="5">
    <name type="scientific">Homalodisca liturata</name>
    <dbReference type="NCBI Taxonomy" id="320908"/>
    <lineage>
        <taxon>Eukaryota</taxon>
        <taxon>Metazoa</taxon>
        <taxon>Ecdysozoa</taxon>
        <taxon>Arthropoda</taxon>
        <taxon>Hexapoda</taxon>
        <taxon>Insecta</taxon>
        <taxon>Pterygota</taxon>
        <taxon>Neoptera</taxon>
        <taxon>Paraneoptera</taxon>
        <taxon>Hemiptera</taxon>
        <taxon>Auchenorrhyncha</taxon>
        <taxon>Membracoidea</taxon>
        <taxon>Cicadellidae</taxon>
        <taxon>Cicadellinae</taxon>
        <taxon>Proconiini</taxon>
        <taxon>Homalodisca</taxon>
    </lineage>
</organism>
<dbReference type="GO" id="GO:0006508">
    <property type="term" value="P:proteolysis"/>
    <property type="evidence" value="ECO:0007669"/>
    <property type="project" value="UniProtKB-KW"/>
</dbReference>
<keyword evidence="1 2" id="KW-0378">Hydrolase</keyword>
<keyword evidence="1 2" id="KW-0645">Protease</keyword>
<feature type="chain" id="PRO_5008447337" description="Metalloendopeptidase" evidence="2">
    <location>
        <begin position="30"/>
        <end position="302"/>
    </location>
</feature>
<sequence>MVKSFAIAFLEKCFFSLFKLAIFAIPVFPQQPNYSNYSFGWADDVFYGRLKNESWTHGVIYYDLDPFLTPEMVHAINHVINYFNSLDVCMQWLQRIPFSFDDNVKDYISFVHHRDSPNKVFCSSKINRVGGQQQIKLGTFCVQEKLKVPLRLENTVLHEMVHAMGLHHEHQRPDRDCYIYIPPQLAARPRYTRVKGSYFPSGFPYDLYSVMHYPTSQLRVHKGNTVRLGRQNVTLSELDLHKLNHLYCGRKSYCEEHNTCATFYDFAKTDPLCWRKGPKYASDPRNFSNSFSDDEDISDGDE</sequence>
<keyword evidence="1 2" id="KW-0862">Zinc</keyword>
<evidence type="ECO:0000256" key="3">
    <source>
        <dbReference type="SAM" id="MobiDB-lite"/>
    </source>
</evidence>
<feature type="region of interest" description="Disordered" evidence="3">
    <location>
        <begin position="280"/>
        <end position="302"/>
    </location>
</feature>
<keyword evidence="1 2" id="KW-0479">Metal-binding</keyword>
<dbReference type="SUPFAM" id="SSF55486">
    <property type="entry name" value="Metalloproteases ('zincins'), catalytic domain"/>
    <property type="match status" value="1"/>
</dbReference>
<dbReference type="PANTHER" id="PTHR10127">
    <property type="entry name" value="DISCOIDIN, CUB, EGF, LAMININ , AND ZINC METALLOPROTEASE DOMAIN CONTAINING"/>
    <property type="match status" value="1"/>
</dbReference>
<reference evidence="5" key="1">
    <citation type="submission" date="2015-11" db="EMBL/GenBank/DDBJ databases">
        <title>De novo transcriptome assembly of four potential Pierce s Disease insect vectors from Arizona vineyards.</title>
        <authorList>
            <person name="Tassone E.E."/>
        </authorList>
    </citation>
    <scope>NUCLEOTIDE SEQUENCE</scope>
</reference>
<dbReference type="PRINTS" id="PR00480">
    <property type="entry name" value="ASTACIN"/>
</dbReference>
<dbReference type="EMBL" id="GECU01003822">
    <property type="protein sequence ID" value="JAT03885.1"/>
    <property type="molecule type" value="Transcribed_RNA"/>
</dbReference>
<dbReference type="EC" id="3.4.24.-" evidence="2"/>
<dbReference type="Pfam" id="PF01400">
    <property type="entry name" value="Astacin"/>
    <property type="match status" value="1"/>
</dbReference>
<feature type="domain" description="Peptidase M12A" evidence="4">
    <location>
        <begin position="45"/>
        <end position="249"/>
    </location>
</feature>
<comment type="cofactor">
    <cofactor evidence="1 2">
        <name>Zn(2+)</name>
        <dbReference type="ChEBI" id="CHEBI:29105"/>
    </cofactor>
    <text evidence="1 2">Binds 1 zinc ion per subunit.</text>
</comment>
<dbReference type="PROSITE" id="PS51864">
    <property type="entry name" value="ASTACIN"/>
    <property type="match status" value="1"/>
</dbReference>
<dbReference type="InterPro" id="IPR001506">
    <property type="entry name" value="Peptidase_M12A"/>
</dbReference>
<feature type="signal peptide" evidence="2">
    <location>
        <begin position="1"/>
        <end position="29"/>
    </location>
</feature>
<dbReference type="AlphaFoldDB" id="A0A1B6JXF2"/>
<name>A0A1B6JXF2_9HEMI</name>
<dbReference type="Gene3D" id="3.40.390.10">
    <property type="entry name" value="Collagenase (Catalytic Domain)"/>
    <property type="match status" value="1"/>
</dbReference>
<feature type="binding site" evidence="1">
    <location>
        <position position="158"/>
    </location>
    <ligand>
        <name>Zn(2+)</name>
        <dbReference type="ChEBI" id="CHEBI:29105"/>
        <note>catalytic</note>
    </ligand>
</feature>
<feature type="binding site" evidence="1">
    <location>
        <position position="162"/>
    </location>
    <ligand>
        <name>Zn(2+)</name>
        <dbReference type="ChEBI" id="CHEBI:29105"/>
        <note>catalytic</note>
    </ligand>
</feature>
<dbReference type="InterPro" id="IPR024079">
    <property type="entry name" value="MetalloPept_cat_dom_sf"/>
</dbReference>
<comment type="caution">
    <text evidence="1">Lacks conserved residue(s) required for the propagation of feature annotation.</text>
</comment>
<keyword evidence="2" id="KW-0732">Signal</keyword>
<evidence type="ECO:0000259" key="4">
    <source>
        <dbReference type="PROSITE" id="PS51864"/>
    </source>
</evidence>
<dbReference type="SMART" id="SM00235">
    <property type="entry name" value="ZnMc"/>
    <property type="match status" value="1"/>
</dbReference>
<protein>
    <recommendedName>
        <fullName evidence="2">Metalloendopeptidase</fullName>
        <ecNumber evidence="2">3.4.24.-</ecNumber>
    </recommendedName>
</protein>
<feature type="compositionally biased region" description="Acidic residues" evidence="3">
    <location>
        <begin position="292"/>
        <end position="302"/>
    </location>
</feature>
<dbReference type="InterPro" id="IPR006026">
    <property type="entry name" value="Peptidase_Metallo"/>
</dbReference>
<keyword evidence="1 2" id="KW-0482">Metalloprotease</keyword>
<dbReference type="GO" id="GO:0004222">
    <property type="term" value="F:metalloendopeptidase activity"/>
    <property type="evidence" value="ECO:0007669"/>
    <property type="project" value="UniProtKB-UniRule"/>
</dbReference>
<proteinExistence type="predicted"/>
<evidence type="ECO:0000256" key="1">
    <source>
        <dbReference type="PROSITE-ProRule" id="PRU01211"/>
    </source>
</evidence>
<accession>A0A1B6JXF2</accession>
<evidence type="ECO:0000313" key="5">
    <source>
        <dbReference type="EMBL" id="JAT03885.1"/>
    </source>
</evidence>
<gene>
    <name evidence="5" type="ORF">g.24262</name>
</gene>
<evidence type="ECO:0000256" key="2">
    <source>
        <dbReference type="RuleBase" id="RU361183"/>
    </source>
</evidence>
<feature type="binding site" evidence="1">
    <location>
        <position position="168"/>
    </location>
    <ligand>
        <name>Zn(2+)</name>
        <dbReference type="ChEBI" id="CHEBI:29105"/>
        <note>catalytic</note>
    </ligand>
</feature>
<feature type="active site" evidence="1">
    <location>
        <position position="159"/>
    </location>
</feature>
<dbReference type="GO" id="GO:0008270">
    <property type="term" value="F:zinc ion binding"/>
    <property type="evidence" value="ECO:0007669"/>
    <property type="project" value="UniProtKB-UniRule"/>
</dbReference>
<dbReference type="PANTHER" id="PTHR10127:SF850">
    <property type="entry name" value="METALLOENDOPEPTIDASE"/>
    <property type="match status" value="1"/>
</dbReference>